<evidence type="ECO:0000256" key="7">
    <source>
        <dbReference type="ARBA" id="ARBA00023170"/>
    </source>
</evidence>
<feature type="transmembrane region" description="Helical" evidence="9">
    <location>
        <begin position="1198"/>
        <end position="1217"/>
    </location>
</feature>
<sequence length="1403" mass="161390">MDRNNNDYDSEALDFRSTSKVIDLNKRTLNCAGIWPERIHEPVFIFFSVYLAVHCTMGVLSITDNMSDMEYIIGCIEEHMFNFMTLLKICICRIKSNSLAEFLKDIKVDLIPGRYKTDEEKIAFLNYNNFSLKFVKITIVSCVVAATLYYLAGLAANIEMVVANSSYGYRLPYKSRSLIEPTNLIIYICLCLYQFLLVLIIIFGYVGTDCLLISLVLHVSGLFSALSCKVKHVLNNPENRRSRIKKLILRHIRLIRLAESLESDFNILILQQLLGSTIHLCLLGYDGLVSMSAGQEAKLITFGVIAGCVLSTLLAYCYIGECLINESMSLAESFYQCEWYNISQEEIKLMHICMMRSAKQMQLTVGKFFALSLTTFTDIKPIEIVDVFLLHERYFAIGGVWPFRKSYIKFAIYIVYCSIQITLAYIDLYKVIGDLHLMVENLLETLVSSLSLLMIIIIRFHPTLVKLIVTIKNEIGNDGGYFENKEERSLYYHYNHISNTLSKIASTTSLFTITAMYLKPLPNLLHSLLHPTAINLAAAAATKNTTNNMDIFPLPFKGSKDNKSEFVVMCTFASYAAVVFLLIFEYCFIGEYLMQESKQLAETYYHCNWEEMPRNCKTSLLICIICSQSYLSLTAGKFYTFSLYGFTGKDMNRVEDLFVFYERIFTIGGVWPSKKSSYIRFTIYFIYYLTFLIFSYADLFDIIGNLELMVMNMVETIVYTITFTMILVIRFNGSLKGIIERAKENMRKYNFENEEEKIIYNNYHYASKMFFKISNIGMVITVTLSYIRPLINFTTGITVKDNSTDIYILPIRIRTFFELSNTRDYILVYLYLFPMIYMSTCHMTAICVLVNLVFLICADLSILSYRIRNITIKSKKNVHLRIRSLIEMHLKTIWMAKSLDNAFNIVLLDELLGNSIVLAISMYYVIMSYDTAEMATCCTFVFFAFTALLMLYGFCVIGDQLTQQSENVLNAYYECNWLDMSNNTKKLLVICMIRSQTCLQLTGGKFYVFSLNSFTDEQGQKELDRAALILSWNKKIMSILGLWPNSRNNIKFSINFGYFSFLMMLEYMDLVVFINDLEHVIMNLTENMAFSQIFVRMIMLWIYNDEIGDVINETIKDFDYRRYKSIEERQLFISYNTRSKLFVKLLITFVALTASSYYLTPILVSLGNGLPQIEIGNVTETIYLLPYRFYTFYPVEDLRSYIIVYAFELPFVFISGFGQSAADCIMVTLVFHICGQMSVLALRINNIDVDPKINHKEIQTVVELHTRLLRMGKIVADAFSVTLLAHLFGATSLVCILGYQILTNYSDGEKAVLISFLVFQFLVLLILYAHCTVGECLLSESTKVSEAFYACQWYNMPIKNARSIILCMARSQRPMCLTAGKFSTFCLSTLTDVSNLLDLYSYS</sequence>
<evidence type="ECO:0000256" key="5">
    <source>
        <dbReference type="ARBA" id="ARBA00022989"/>
    </source>
</evidence>
<dbReference type="Pfam" id="PF02949">
    <property type="entry name" value="7tm_6"/>
    <property type="match status" value="4"/>
</dbReference>
<keyword evidence="4" id="KW-0552">Olfaction</keyword>
<feature type="transmembrane region" description="Helical" evidence="9">
    <location>
        <begin position="769"/>
        <end position="787"/>
    </location>
</feature>
<feature type="transmembrane region" description="Helical" evidence="9">
    <location>
        <begin position="678"/>
        <end position="697"/>
    </location>
</feature>
<evidence type="ECO:0000256" key="4">
    <source>
        <dbReference type="ARBA" id="ARBA00022725"/>
    </source>
</evidence>
<keyword evidence="6 9" id="KW-0472">Membrane</keyword>
<comment type="caution">
    <text evidence="10">The sequence shown here is derived from an EMBL/GenBank/DDBJ whole genome shotgun (WGS) entry which is preliminary data.</text>
</comment>
<dbReference type="PANTHER" id="PTHR21137">
    <property type="entry name" value="ODORANT RECEPTOR"/>
    <property type="match status" value="1"/>
</dbReference>
<organism evidence="10 11">
    <name type="scientific">Vespula pensylvanica</name>
    <name type="common">Western yellow jacket</name>
    <name type="synonym">Wasp</name>
    <dbReference type="NCBI Taxonomy" id="30213"/>
    <lineage>
        <taxon>Eukaryota</taxon>
        <taxon>Metazoa</taxon>
        <taxon>Ecdysozoa</taxon>
        <taxon>Arthropoda</taxon>
        <taxon>Hexapoda</taxon>
        <taxon>Insecta</taxon>
        <taxon>Pterygota</taxon>
        <taxon>Neoptera</taxon>
        <taxon>Endopterygota</taxon>
        <taxon>Hymenoptera</taxon>
        <taxon>Apocrita</taxon>
        <taxon>Aculeata</taxon>
        <taxon>Vespoidea</taxon>
        <taxon>Vespidae</taxon>
        <taxon>Vespinae</taxon>
        <taxon>Vespula</taxon>
    </lineage>
</organism>
<evidence type="ECO:0000256" key="2">
    <source>
        <dbReference type="ARBA" id="ARBA00022606"/>
    </source>
</evidence>
<evidence type="ECO:0000313" key="11">
    <source>
        <dbReference type="Proteomes" id="UP000600918"/>
    </source>
</evidence>
<proteinExistence type="predicted"/>
<feature type="transmembrane region" description="Helical" evidence="9">
    <location>
        <begin position="932"/>
        <end position="957"/>
    </location>
</feature>
<evidence type="ECO:0000256" key="8">
    <source>
        <dbReference type="ARBA" id="ARBA00023224"/>
    </source>
</evidence>
<evidence type="ECO:0000256" key="1">
    <source>
        <dbReference type="ARBA" id="ARBA00004141"/>
    </source>
</evidence>
<evidence type="ECO:0000256" key="3">
    <source>
        <dbReference type="ARBA" id="ARBA00022692"/>
    </source>
</evidence>
<accession>A0A834MYJ7</accession>
<evidence type="ECO:0000256" key="9">
    <source>
        <dbReference type="SAM" id="Phobius"/>
    </source>
</evidence>
<feature type="transmembrane region" description="Helical" evidence="9">
    <location>
        <begin position="446"/>
        <end position="465"/>
    </location>
</feature>
<feature type="transmembrane region" description="Helical" evidence="9">
    <location>
        <begin position="43"/>
        <end position="62"/>
    </location>
</feature>
<dbReference type="InterPro" id="IPR004117">
    <property type="entry name" value="7tm6_olfct_rcpt"/>
</dbReference>
<keyword evidence="5 9" id="KW-1133">Transmembrane helix</keyword>
<feature type="transmembrane region" description="Helical" evidence="9">
    <location>
        <begin position="566"/>
        <end position="589"/>
    </location>
</feature>
<dbReference type="GO" id="GO:0005886">
    <property type="term" value="C:plasma membrane"/>
    <property type="evidence" value="ECO:0007669"/>
    <property type="project" value="UniProtKB-SubCell"/>
</dbReference>
<feature type="transmembrane region" description="Helical" evidence="9">
    <location>
        <begin position="826"/>
        <end position="858"/>
    </location>
</feature>
<keyword evidence="3 9" id="KW-0812">Transmembrane</keyword>
<feature type="transmembrane region" description="Helical" evidence="9">
    <location>
        <begin position="297"/>
        <end position="319"/>
    </location>
</feature>
<dbReference type="GO" id="GO:0007165">
    <property type="term" value="P:signal transduction"/>
    <property type="evidence" value="ECO:0007669"/>
    <property type="project" value="UniProtKB-KW"/>
</dbReference>
<dbReference type="PANTHER" id="PTHR21137:SF42">
    <property type="entry name" value="ODORANT RECEPTOR 83A"/>
    <property type="match status" value="1"/>
</dbReference>
<comment type="subcellular location">
    <subcellularLocation>
        <location evidence="1">Membrane</location>
        <topology evidence="1">Multi-pass membrane protein</topology>
    </subcellularLocation>
</comment>
<feature type="transmembrane region" description="Helical" evidence="9">
    <location>
        <begin position="1141"/>
        <end position="1159"/>
    </location>
</feature>
<protein>
    <submittedName>
        <fullName evidence="10">Uncharacterized protein</fullName>
    </submittedName>
</protein>
<name>A0A834MYJ7_VESPE</name>
<dbReference type="EMBL" id="JACSDY010000025">
    <property type="protein sequence ID" value="KAF7387708.1"/>
    <property type="molecule type" value="Genomic_DNA"/>
</dbReference>
<evidence type="ECO:0000313" key="10">
    <source>
        <dbReference type="EMBL" id="KAF7387708.1"/>
    </source>
</evidence>
<evidence type="ECO:0000256" key="6">
    <source>
        <dbReference type="ARBA" id="ARBA00023136"/>
    </source>
</evidence>
<feature type="transmembrane region" description="Helical" evidence="9">
    <location>
        <begin position="717"/>
        <end position="739"/>
    </location>
</feature>
<feature type="transmembrane region" description="Helical" evidence="9">
    <location>
        <begin position="1224"/>
        <end position="1244"/>
    </location>
</feature>
<feature type="transmembrane region" description="Helical" evidence="9">
    <location>
        <begin position="184"/>
        <end position="206"/>
    </location>
</feature>
<feature type="transmembrane region" description="Helical" evidence="9">
    <location>
        <begin position="1278"/>
        <end position="1299"/>
    </location>
</feature>
<reference evidence="10" key="1">
    <citation type="journal article" date="2020" name="G3 (Bethesda)">
        <title>High-Quality Assemblies for Three Invasive Social Wasps from the &lt;i&gt;Vespula&lt;/i&gt; Genus.</title>
        <authorList>
            <person name="Harrop T.W.R."/>
            <person name="Guhlin J."/>
            <person name="McLaughlin G.M."/>
            <person name="Permina E."/>
            <person name="Stockwell P."/>
            <person name="Gilligan J."/>
            <person name="Le Lec M.F."/>
            <person name="Gruber M.A.M."/>
            <person name="Quinn O."/>
            <person name="Lovegrove M."/>
            <person name="Duncan E.J."/>
            <person name="Remnant E.J."/>
            <person name="Van Eeckhoven J."/>
            <person name="Graham B."/>
            <person name="Knapp R.A."/>
            <person name="Langford K.W."/>
            <person name="Kronenberg Z."/>
            <person name="Press M.O."/>
            <person name="Eacker S.M."/>
            <person name="Wilson-Rankin E.E."/>
            <person name="Purcell J."/>
            <person name="Lester P.J."/>
            <person name="Dearden P.K."/>
        </authorList>
    </citation>
    <scope>NUCLEOTIDE SEQUENCE</scope>
    <source>
        <strain evidence="10">Volc-1</strain>
    </source>
</reference>
<dbReference type="Proteomes" id="UP000600918">
    <property type="component" value="Unassembled WGS sequence"/>
</dbReference>
<feature type="transmembrane region" description="Helical" evidence="9">
    <location>
        <begin position="905"/>
        <end position="926"/>
    </location>
</feature>
<dbReference type="GO" id="GO:0005549">
    <property type="term" value="F:odorant binding"/>
    <property type="evidence" value="ECO:0007669"/>
    <property type="project" value="InterPro"/>
</dbReference>
<feature type="transmembrane region" description="Helical" evidence="9">
    <location>
        <begin position="1056"/>
        <end position="1074"/>
    </location>
</feature>
<gene>
    <name evidence="10" type="ORF">H0235_018430</name>
</gene>
<keyword evidence="11" id="KW-1185">Reference proteome</keyword>
<feature type="transmembrane region" description="Helical" evidence="9">
    <location>
        <begin position="407"/>
        <end position="426"/>
    </location>
</feature>
<feature type="transmembrane region" description="Helical" evidence="9">
    <location>
        <begin position="137"/>
        <end position="163"/>
    </location>
</feature>
<keyword evidence="2" id="KW-0716">Sensory transduction</keyword>
<feature type="transmembrane region" description="Helical" evidence="9">
    <location>
        <begin position="1311"/>
        <end position="1329"/>
    </location>
</feature>
<keyword evidence="7" id="KW-0675">Receptor</keyword>
<keyword evidence="8" id="KW-0807">Transducer</keyword>
<dbReference type="GO" id="GO:0004984">
    <property type="term" value="F:olfactory receptor activity"/>
    <property type="evidence" value="ECO:0007669"/>
    <property type="project" value="InterPro"/>
</dbReference>